<feature type="domain" description="DNA-directed RNA polymerase N-terminal" evidence="10">
    <location>
        <begin position="4"/>
        <end position="297"/>
    </location>
</feature>
<dbReference type="InterPro" id="IPR029262">
    <property type="entry name" value="RPOL_N"/>
</dbReference>
<sequence length="809" mass="90918">MNQNAQLQYELDSDAAAAAERLQALAEAARSGDSEAPRAQRLTAQMHAVVVDLLQKDIDIKTRGTGGKYKTWLRRIGADKAALIAIRECIQLCSAMNKRTNYVGASAQRLVSTVGRLYELEVRIMEAEEVNPMYMEKIHEQVKNNGTTNKGHLHRLYNVAYARVMKGELDSTISDSEAAQIGKFGIDACYEAGLIKSIDAIKGVQMYALDDEIAEYLNDYDNSDVHRIVDRGAGAMMCEPDPWTNLHDGGYLSVRRKQQFPLMPLYKIRKDHRQRVREAFTAEKMPMVFECANFLQSQAFEIHMPTFNAVQRAWVTGGGIMGLPLQAKPAKPAFPFPDTWIKEDATPEELAGFVAWKRAATDYYTNLKEWRGHVQEFGGFIKLARRAGERLWFPVMMDTRGRWYYNGTPNPQGSDMAKAALHFAEKKPLGARGLFWLKVHIANSLGYDKTRMADRAAYVDGIWDRLEGALDAPEDNAEVWGADAPWCAFSAAWELREALRSPHPELYETGLPIHMDATCSGLQHFSAILRDTQGGMYVNLYDSGGAEKQDIYRKVASVAMTAISTAVESLARSFWSEAGITRKQAKKPVMTYVYGATLRGTAEFLEAEALAGREDSKERGERNVDIANVGAKALFAGIEATVPAAAEAMRWLKEVCRTVPKNTRMEWTTPTGFRVQHDYQKVEEVRVRINSCGVNRIMFHEKLDECNPSQMQNAIAPNFIHGMDAAHATLTALMMKHKGYAFVSIHDSFGTHPCHVDDMHIIIREEFVDMYEKRDVLLDFLWEVGGTGEVPKRGNLDLSKIKRSEFFFS</sequence>
<comment type="catalytic activity">
    <reaction evidence="8 9">
        <text>RNA(n) + a ribonucleoside 5'-triphosphate = RNA(n+1) + diphosphate</text>
        <dbReference type="Rhea" id="RHEA:21248"/>
        <dbReference type="Rhea" id="RHEA-COMP:14527"/>
        <dbReference type="Rhea" id="RHEA-COMP:17342"/>
        <dbReference type="ChEBI" id="CHEBI:33019"/>
        <dbReference type="ChEBI" id="CHEBI:61557"/>
        <dbReference type="ChEBI" id="CHEBI:140395"/>
        <dbReference type="EC" id="2.7.7.6"/>
    </reaction>
</comment>
<evidence type="ECO:0000256" key="5">
    <source>
        <dbReference type="ARBA" id="ARBA00022695"/>
    </source>
</evidence>
<evidence type="ECO:0000256" key="8">
    <source>
        <dbReference type="ARBA" id="ARBA00048552"/>
    </source>
</evidence>
<evidence type="ECO:0000313" key="11">
    <source>
        <dbReference type="EMBL" id="CAI3971398.1"/>
    </source>
</evidence>
<evidence type="ECO:0000256" key="6">
    <source>
        <dbReference type="ARBA" id="ARBA00023163"/>
    </source>
</evidence>
<evidence type="ECO:0000256" key="2">
    <source>
        <dbReference type="ARBA" id="ARBA00012418"/>
    </source>
</evidence>
<keyword evidence="3 9" id="KW-0240">DNA-directed RNA polymerase</keyword>
<dbReference type="EC" id="2.7.7.6" evidence="2 9"/>
<reference evidence="11" key="1">
    <citation type="submission" date="2022-10" db="EMBL/GenBank/DDBJ databases">
        <authorList>
            <person name="Meaden S."/>
        </authorList>
    </citation>
    <scope>NUCLEOTIDE SEQUENCE</scope>
</reference>
<dbReference type="InterPro" id="IPR046950">
    <property type="entry name" value="DNA-dir_Rpol_C_phage-type"/>
</dbReference>
<dbReference type="PROSITE" id="PS00900">
    <property type="entry name" value="RNA_POL_PHAGE_1"/>
    <property type="match status" value="1"/>
</dbReference>
<dbReference type="GO" id="GO:0003677">
    <property type="term" value="F:DNA binding"/>
    <property type="evidence" value="ECO:0007669"/>
    <property type="project" value="InterPro"/>
</dbReference>
<organism evidence="11">
    <name type="scientific">Variovorax phage VAC_51</name>
    <dbReference type="NCBI Taxonomy" id="2985242"/>
    <lineage>
        <taxon>Viruses</taxon>
        <taxon>Duplodnaviria</taxon>
        <taxon>Heunggongvirae</taxon>
        <taxon>Uroviricota</taxon>
        <taxon>Caudoviricetes</taxon>
        <taxon>Autographivirales</taxon>
        <taxon>Autoscriptoviridae</taxon>
        <taxon>Trelivelvirus</taxon>
        <taxon>Trelivelvirus VAC51</taxon>
    </lineage>
</organism>
<dbReference type="PROSITE" id="PS00489">
    <property type="entry name" value="RNA_POL_PHAGE_2"/>
    <property type="match status" value="1"/>
</dbReference>
<dbReference type="SUPFAM" id="SSF56672">
    <property type="entry name" value="DNA/RNA polymerases"/>
    <property type="match status" value="1"/>
</dbReference>
<protein>
    <recommendedName>
        <fullName evidence="2 9">DNA-directed RNA polymerase</fullName>
        <ecNumber evidence="2 9">2.7.7.6</ecNumber>
    </recommendedName>
</protein>
<dbReference type="Pfam" id="PF00940">
    <property type="entry name" value="RNA_pol"/>
    <property type="match status" value="1"/>
</dbReference>
<keyword evidence="7" id="KW-1195">Viral transcription</keyword>
<proteinExistence type="inferred from homology"/>
<evidence type="ECO:0000256" key="9">
    <source>
        <dbReference type="RuleBase" id="RU003805"/>
    </source>
</evidence>
<dbReference type="SMART" id="SM01311">
    <property type="entry name" value="RPOL_N"/>
    <property type="match status" value="1"/>
</dbReference>
<evidence type="ECO:0000256" key="7">
    <source>
        <dbReference type="ARBA" id="ARBA00023314"/>
    </source>
</evidence>
<keyword evidence="4 9" id="KW-0808">Transferase</keyword>
<dbReference type="PANTHER" id="PTHR10102:SF0">
    <property type="entry name" value="DNA-DIRECTED RNA POLYMERASE, MITOCHONDRIAL"/>
    <property type="match status" value="1"/>
</dbReference>
<evidence type="ECO:0000256" key="3">
    <source>
        <dbReference type="ARBA" id="ARBA00022478"/>
    </source>
</evidence>
<comment type="similarity">
    <text evidence="1 9">Belongs to the phage and mitochondrial RNA polymerase family.</text>
</comment>
<name>A0A9N6WZS6_9CAUD</name>
<gene>
    <name evidence="11" type="ORF">VAC51_00048</name>
</gene>
<comment type="function">
    <text evidence="9">DNA-dependent RNA polymerase catalyzes the transcription of DNA into RNA using the four ribonucleoside triphosphates as substrates.</text>
</comment>
<keyword evidence="5 9" id="KW-0548">Nucleotidyltransferase</keyword>
<dbReference type="Gene3D" id="1.10.150.20">
    <property type="entry name" value="5' to 3' exonuclease, C-terminal subdomain"/>
    <property type="match status" value="1"/>
</dbReference>
<dbReference type="PANTHER" id="PTHR10102">
    <property type="entry name" value="DNA-DIRECTED RNA POLYMERASE, MITOCHONDRIAL"/>
    <property type="match status" value="1"/>
</dbReference>
<keyword evidence="6 9" id="KW-0804">Transcription</keyword>
<dbReference type="GO" id="GO:0000428">
    <property type="term" value="C:DNA-directed RNA polymerase complex"/>
    <property type="evidence" value="ECO:0007669"/>
    <property type="project" value="UniProtKB-KW"/>
</dbReference>
<dbReference type="InterPro" id="IPR002092">
    <property type="entry name" value="DNA-dir_Rpol_phage-type"/>
</dbReference>
<dbReference type="GO" id="GO:0006351">
    <property type="term" value="P:DNA-templated transcription"/>
    <property type="evidence" value="ECO:0007669"/>
    <property type="project" value="InterPro"/>
</dbReference>
<evidence type="ECO:0000256" key="1">
    <source>
        <dbReference type="ARBA" id="ARBA00009493"/>
    </source>
</evidence>
<accession>A0A9N6WZS6</accession>
<dbReference type="GO" id="GO:0003899">
    <property type="term" value="F:DNA-directed RNA polymerase activity"/>
    <property type="evidence" value="ECO:0007669"/>
    <property type="project" value="UniProtKB-EC"/>
</dbReference>
<evidence type="ECO:0000259" key="10">
    <source>
        <dbReference type="SMART" id="SM01311"/>
    </source>
</evidence>
<dbReference type="Gene3D" id="1.10.287.280">
    <property type="match status" value="1"/>
</dbReference>
<dbReference type="EMBL" id="OX359471">
    <property type="protein sequence ID" value="CAI3971398.1"/>
    <property type="molecule type" value="Genomic_DNA"/>
</dbReference>
<dbReference type="InterPro" id="IPR043502">
    <property type="entry name" value="DNA/RNA_pol_sf"/>
</dbReference>
<dbReference type="InterPro" id="IPR037159">
    <property type="entry name" value="RNA_POL_N_sf"/>
</dbReference>
<evidence type="ECO:0000256" key="4">
    <source>
        <dbReference type="ARBA" id="ARBA00022679"/>
    </source>
</evidence>
<dbReference type="Gene3D" id="1.10.1320.10">
    <property type="entry name" value="DNA-directed RNA polymerase, N-terminal domain"/>
    <property type="match status" value="1"/>
</dbReference>